<name>A0AAQ3S853_VIGMU</name>
<dbReference type="AlphaFoldDB" id="A0AAQ3S853"/>
<keyword evidence="2" id="KW-1185">Reference proteome</keyword>
<proteinExistence type="predicted"/>
<dbReference type="Proteomes" id="UP001374535">
    <property type="component" value="Chromosome 2"/>
</dbReference>
<protein>
    <submittedName>
        <fullName evidence="1">Uncharacterized protein</fullName>
    </submittedName>
</protein>
<dbReference type="EMBL" id="CP144699">
    <property type="protein sequence ID" value="WVZ19189.1"/>
    <property type="molecule type" value="Genomic_DNA"/>
</dbReference>
<evidence type="ECO:0000313" key="2">
    <source>
        <dbReference type="Proteomes" id="UP001374535"/>
    </source>
</evidence>
<sequence>MSKQTLPLCTTNQTDQRPCAVVATLLHHQFVIVTPLLCLHKVYASARKRIIFFLPTLSLFASKEKGKKLQAYGILRLTGIKKKIWERVFPYTIPGTKLRYLHFLTLPFPKSDSIQIFKTKCYIIQT</sequence>
<accession>A0AAQ3S853</accession>
<evidence type="ECO:0000313" key="1">
    <source>
        <dbReference type="EMBL" id="WVZ19189.1"/>
    </source>
</evidence>
<gene>
    <name evidence="1" type="ORF">V8G54_006511</name>
</gene>
<organism evidence="1 2">
    <name type="scientific">Vigna mungo</name>
    <name type="common">Black gram</name>
    <name type="synonym">Phaseolus mungo</name>
    <dbReference type="NCBI Taxonomy" id="3915"/>
    <lineage>
        <taxon>Eukaryota</taxon>
        <taxon>Viridiplantae</taxon>
        <taxon>Streptophyta</taxon>
        <taxon>Embryophyta</taxon>
        <taxon>Tracheophyta</taxon>
        <taxon>Spermatophyta</taxon>
        <taxon>Magnoliopsida</taxon>
        <taxon>eudicotyledons</taxon>
        <taxon>Gunneridae</taxon>
        <taxon>Pentapetalae</taxon>
        <taxon>rosids</taxon>
        <taxon>fabids</taxon>
        <taxon>Fabales</taxon>
        <taxon>Fabaceae</taxon>
        <taxon>Papilionoideae</taxon>
        <taxon>50 kb inversion clade</taxon>
        <taxon>NPAAA clade</taxon>
        <taxon>indigoferoid/millettioid clade</taxon>
        <taxon>Phaseoleae</taxon>
        <taxon>Vigna</taxon>
    </lineage>
</organism>
<reference evidence="1 2" key="1">
    <citation type="journal article" date="2023" name="Life. Sci Alliance">
        <title>Evolutionary insights into 3D genome organization and epigenetic landscape of Vigna mungo.</title>
        <authorList>
            <person name="Junaid A."/>
            <person name="Singh B."/>
            <person name="Bhatia S."/>
        </authorList>
    </citation>
    <scope>NUCLEOTIDE SEQUENCE [LARGE SCALE GENOMIC DNA]</scope>
    <source>
        <strain evidence="1">Urdbean</strain>
    </source>
</reference>